<feature type="domain" description="C3H1-type" evidence="6">
    <location>
        <begin position="277"/>
        <end position="299"/>
    </location>
</feature>
<evidence type="ECO:0000313" key="7">
    <source>
        <dbReference type="EMBL" id="MBN3284873.1"/>
    </source>
</evidence>
<dbReference type="InterPro" id="IPR039691">
    <property type="entry name" value="ZC3H7A/B"/>
</dbReference>
<protein>
    <submittedName>
        <fullName evidence="7">Z3H7A protein</fullName>
    </submittedName>
</protein>
<gene>
    <name evidence="7" type="primary">Zc3h7a_1</name>
    <name evidence="7" type="ORF">GTO93_0002501</name>
</gene>
<feature type="non-terminal residue" evidence="7">
    <location>
        <position position="1"/>
    </location>
</feature>
<dbReference type="EMBL" id="JAAWVQ010140900">
    <property type="protein sequence ID" value="MBN3284873.1"/>
    <property type="molecule type" value="Genomic_DNA"/>
</dbReference>
<evidence type="ECO:0000259" key="6">
    <source>
        <dbReference type="PROSITE" id="PS50103"/>
    </source>
</evidence>
<comment type="caution">
    <text evidence="7">The sequence shown here is derived from an EMBL/GenBank/DDBJ whole genome shotgun (WGS) entry which is preliminary data.</text>
</comment>
<reference evidence="7" key="1">
    <citation type="journal article" date="2021" name="Cell">
        <title>Tracing the genetic footprints of vertebrate landing in non-teleost ray-finned fishes.</title>
        <authorList>
            <person name="Bi X."/>
            <person name="Wang K."/>
            <person name="Yang L."/>
            <person name="Pan H."/>
            <person name="Jiang H."/>
            <person name="Wei Q."/>
            <person name="Fang M."/>
            <person name="Yu H."/>
            <person name="Zhu C."/>
            <person name="Cai Y."/>
            <person name="He Y."/>
            <person name="Gan X."/>
            <person name="Zeng H."/>
            <person name="Yu D."/>
            <person name="Zhu Y."/>
            <person name="Jiang H."/>
            <person name="Qiu Q."/>
            <person name="Yang H."/>
            <person name="Zhang Y.E."/>
            <person name="Wang W."/>
            <person name="Zhu M."/>
            <person name="He S."/>
            <person name="Zhang G."/>
        </authorList>
    </citation>
    <scope>NUCLEOTIDE SEQUENCE</scope>
    <source>
        <strain evidence="7">Pddl_001</strain>
    </source>
</reference>
<feature type="region of interest" description="Disordered" evidence="5">
    <location>
        <begin position="26"/>
        <end position="72"/>
    </location>
</feature>
<keyword evidence="8" id="KW-1185">Reference proteome</keyword>
<dbReference type="PANTHER" id="PTHR14928:SF13">
    <property type="entry name" value="ZINC FINGER CCCH DOMAIN-CONTAINING PROTEIN 7A"/>
    <property type="match status" value="1"/>
</dbReference>
<dbReference type="PROSITE" id="PS00028">
    <property type="entry name" value="ZINC_FINGER_C2H2_1"/>
    <property type="match status" value="1"/>
</dbReference>
<dbReference type="PROSITE" id="PS50103">
    <property type="entry name" value="ZF_C3H1"/>
    <property type="match status" value="1"/>
</dbReference>
<feature type="compositionally biased region" description="Low complexity" evidence="5">
    <location>
        <begin position="26"/>
        <end position="36"/>
    </location>
</feature>
<dbReference type="InterPro" id="IPR013087">
    <property type="entry name" value="Znf_C2H2_type"/>
</dbReference>
<dbReference type="Pfam" id="PF12171">
    <property type="entry name" value="zf-C2H2_jaz"/>
    <property type="match status" value="1"/>
</dbReference>
<sequence>MPTAHLSDSTQESGAFSVSVVTPCSSEAESAQCESAPLPTSIPVPVSSVSPIESHAAEEISHPSSVLPNGASVPFPVPESRLDYDSDIIGDDLDDLLDSEPPVSIPTMKGPIPLPISVSQSMALPSNMLLPPMTVSNPFLPSVTLPSLYSMQLPVNSVLSSLDTFGSRLDSLDALSISKTQTVQDMEQLYELWLTSQSAKPERGEETVRQNGNPIHMPTDYAEEMAGYHCWLCGKNCNSEKQWQQHITSEKHKDKLFNSEDDQNCWQYRFPTGCFRVCERYLKGTCTEEDSCKLAHGKAELKEWEDRREFQLMKLAKARNDHLIAPNDNDFGKYSFLLKDIC</sequence>
<dbReference type="PANTHER" id="PTHR14928">
    <property type="entry name" value="MICRO-RNA BINDING ZINC FINGER CCCH DOMAIN-CONTAINING PROTEIN 7"/>
    <property type="match status" value="1"/>
</dbReference>
<evidence type="ECO:0000256" key="5">
    <source>
        <dbReference type="SAM" id="MobiDB-lite"/>
    </source>
</evidence>
<feature type="non-terminal residue" evidence="7">
    <location>
        <position position="342"/>
    </location>
</feature>
<evidence type="ECO:0000313" key="8">
    <source>
        <dbReference type="Proteomes" id="UP001166093"/>
    </source>
</evidence>
<dbReference type="InterPro" id="IPR000571">
    <property type="entry name" value="Znf_CCCH"/>
</dbReference>
<evidence type="ECO:0000256" key="3">
    <source>
        <dbReference type="ARBA" id="ARBA00022833"/>
    </source>
</evidence>
<evidence type="ECO:0000256" key="1">
    <source>
        <dbReference type="ARBA" id="ARBA00022723"/>
    </source>
</evidence>
<dbReference type="InterPro" id="IPR036236">
    <property type="entry name" value="Znf_C2H2_sf"/>
</dbReference>
<evidence type="ECO:0000256" key="4">
    <source>
        <dbReference type="PROSITE-ProRule" id="PRU00723"/>
    </source>
</evidence>
<dbReference type="Gene3D" id="3.30.160.60">
    <property type="entry name" value="Classic Zinc Finger"/>
    <property type="match status" value="1"/>
</dbReference>
<dbReference type="SUPFAM" id="SSF57667">
    <property type="entry name" value="beta-beta-alpha zinc fingers"/>
    <property type="match status" value="1"/>
</dbReference>
<accession>A0ABS2YDT4</accession>
<dbReference type="InterPro" id="IPR022755">
    <property type="entry name" value="Znf_C2H2_jaz"/>
</dbReference>
<keyword evidence="3 4" id="KW-0862">Zinc</keyword>
<feature type="zinc finger region" description="C3H1-type" evidence="4">
    <location>
        <begin position="277"/>
        <end position="299"/>
    </location>
</feature>
<dbReference type="Proteomes" id="UP001166093">
    <property type="component" value="Unassembled WGS sequence"/>
</dbReference>
<keyword evidence="2 4" id="KW-0863">Zinc-finger</keyword>
<proteinExistence type="predicted"/>
<organism evidence="7 8">
    <name type="scientific">Polyodon spathula</name>
    <name type="common">North American paddlefish</name>
    <name type="synonym">Squalus spathula</name>
    <dbReference type="NCBI Taxonomy" id="7913"/>
    <lineage>
        <taxon>Eukaryota</taxon>
        <taxon>Metazoa</taxon>
        <taxon>Chordata</taxon>
        <taxon>Craniata</taxon>
        <taxon>Vertebrata</taxon>
        <taxon>Euteleostomi</taxon>
        <taxon>Actinopterygii</taxon>
        <taxon>Chondrostei</taxon>
        <taxon>Acipenseriformes</taxon>
        <taxon>Polyodontidae</taxon>
        <taxon>Polyodon</taxon>
    </lineage>
</organism>
<keyword evidence="1 4" id="KW-0479">Metal-binding</keyword>
<evidence type="ECO:0000256" key="2">
    <source>
        <dbReference type="ARBA" id="ARBA00022771"/>
    </source>
</evidence>
<name>A0ABS2YDT4_POLSP</name>